<proteinExistence type="predicted"/>
<protein>
    <recommendedName>
        <fullName evidence="3">DUF732 domain-containing protein</fullName>
    </recommendedName>
</protein>
<gene>
    <name evidence="1" type="ORF">ACFSXZ_37475</name>
</gene>
<organism evidence="1 2">
    <name type="scientific">Amycolatopsis pigmentata</name>
    <dbReference type="NCBI Taxonomy" id="450801"/>
    <lineage>
        <taxon>Bacteria</taxon>
        <taxon>Bacillati</taxon>
        <taxon>Actinomycetota</taxon>
        <taxon>Actinomycetes</taxon>
        <taxon>Pseudonocardiales</taxon>
        <taxon>Pseudonocardiaceae</taxon>
        <taxon>Amycolatopsis</taxon>
    </lineage>
</organism>
<dbReference type="RefSeq" id="WP_378270916.1">
    <property type="nucleotide sequence ID" value="NZ_JBHUKR010000024.1"/>
</dbReference>
<keyword evidence="2" id="KW-1185">Reference proteome</keyword>
<evidence type="ECO:0008006" key="3">
    <source>
        <dbReference type="Google" id="ProtNLM"/>
    </source>
</evidence>
<dbReference type="EMBL" id="JBHUKR010000024">
    <property type="protein sequence ID" value="MFD2422035.1"/>
    <property type="molecule type" value="Genomic_DNA"/>
</dbReference>
<dbReference type="Proteomes" id="UP001597417">
    <property type="component" value="Unassembled WGS sequence"/>
</dbReference>
<reference evidence="2" key="1">
    <citation type="journal article" date="2019" name="Int. J. Syst. Evol. Microbiol.">
        <title>The Global Catalogue of Microorganisms (GCM) 10K type strain sequencing project: providing services to taxonomists for standard genome sequencing and annotation.</title>
        <authorList>
            <consortium name="The Broad Institute Genomics Platform"/>
            <consortium name="The Broad Institute Genome Sequencing Center for Infectious Disease"/>
            <person name="Wu L."/>
            <person name="Ma J."/>
        </authorList>
    </citation>
    <scope>NUCLEOTIDE SEQUENCE [LARGE SCALE GENOMIC DNA]</scope>
    <source>
        <strain evidence="2">CGMCC 4.7645</strain>
    </source>
</reference>
<accession>A0ABW5G5X7</accession>
<comment type="caution">
    <text evidence="1">The sequence shown here is derived from an EMBL/GenBank/DDBJ whole genome shotgun (WGS) entry which is preliminary data.</text>
</comment>
<dbReference type="PROSITE" id="PS51257">
    <property type="entry name" value="PROKAR_LIPOPROTEIN"/>
    <property type="match status" value="1"/>
</dbReference>
<evidence type="ECO:0000313" key="1">
    <source>
        <dbReference type="EMBL" id="MFD2422035.1"/>
    </source>
</evidence>
<evidence type="ECO:0000313" key="2">
    <source>
        <dbReference type="Proteomes" id="UP001597417"/>
    </source>
</evidence>
<sequence length="146" mass="15189">MSADRSAADRLRLLSLGLVTLALTACSGQEAGPTPHGGGGQATTPDALAVKLRALNTDECWRTPVQQAPQGCAKYVNELGSTVGMIREQPGFTAQADGLAKEVADYHAAHCETVPAPGDPCSRTLTDIAATLTATRDKLDTQVTSR</sequence>
<name>A0ABW5G5X7_9PSEU</name>